<dbReference type="EMBL" id="ADBL01002631">
    <property type="status" value="NOT_ANNOTATED_CDS"/>
    <property type="molecule type" value="Genomic_DNA"/>
</dbReference>
<evidence type="ECO:0000313" key="3">
    <source>
        <dbReference type="EnsemblFungi" id="MAPG_10226T0"/>
    </source>
</evidence>
<name>A0A0C4EC12_MAGP6</name>
<dbReference type="OrthoDB" id="5397087at2759"/>
<reference evidence="3" key="4">
    <citation type="journal article" date="2015" name="G3 (Bethesda)">
        <title>Genome sequences of three phytopathogenic species of the Magnaporthaceae family of fungi.</title>
        <authorList>
            <person name="Okagaki L.H."/>
            <person name="Nunes C.C."/>
            <person name="Sailsbery J."/>
            <person name="Clay B."/>
            <person name="Brown D."/>
            <person name="John T."/>
            <person name="Oh Y."/>
            <person name="Young N."/>
            <person name="Fitzgerald M."/>
            <person name="Haas B.J."/>
            <person name="Zeng Q."/>
            <person name="Young S."/>
            <person name="Adiconis X."/>
            <person name="Fan L."/>
            <person name="Levin J.Z."/>
            <person name="Mitchell T.K."/>
            <person name="Okubara P.A."/>
            <person name="Farman M.L."/>
            <person name="Kohn L.M."/>
            <person name="Birren B."/>
            <person name="Ma L.-J."/>
            <person name="Dean R.A."/>
        </authorList>
    </citation>
    <scope>NUCLEOTIDE SEQUENCE</scope>
    <source>
        <strain evidence="3">ATCC 64411 / 73-15</strain>
    </source>
</reference>
<dbReference type="STRING" id="644358.A0A0C4EC12"/>
<evidence type="ECO:0000313" key="4">
    <source>
        <dbReference type="Proteomes" id="UP000011715"/>
    </source>
</evidence>
<feature type="region of interest" description="Disordered" evidence="1">
    <location>
        <begin position="231"/>
        <end position="278"/>
    </location>
</feature>
<dbReference type="EnsemblFungi" id="MAPG_10226T0">
    <property type="protein sequence ID" value="MAPG_10226T0"/>
    <property type="gene ID" value="MAPG_10226"/>
</dbReference>
<proteinExistence type="predicted"/>
<accession>A0A0C4EC12</accession>
<feature type="compositionally biased region" description="Low complexity" evidence="1">
    <location>
        <begin position="155"/>
        <end position="177"/>
    </location>
</feature>
<dbReference type="EMBL" id="GL876977">
    <property type="protein sequence ID" value="KLU91709.1"/>
    <property type="molecule type" value="Genomic_DNA"/>
</dbReference>
<protein>
    <submittedName>
        <fullName evidence="2 3">Uncharacterized protein</fullName>
    </submittedName>
</protein>
<evidence type="ECO:0000256" key="1">
    <source>
        <dbReference type="SAM" id="MobiDB-lite"/>
    </source>
</evidence>
<keyword evidence="4" id="KW-1185">Reference proteome</keyword>
<reference evidence="2" key="3">
    <citation type="submission" date="2011-03" db="EMBL/GenBank/DDBJ databases">
        <title>Annotation of Magnaporthe poae ATCC 64411.</title>
        <authorList>
            <person name="Ma L.-J."/>
            <person name="Dead R."/>
            <person name="Young S.K."/>
            <person name="Zeng Q."/>
            <person name="Gargeya S."/>
            <person name="Fitzgerald M."/>
            <person name="Haas B."/>
            <person name="Abouelleil A."/>
            <person name="Alvarado L."/>
            <person name="Arachchi H.M."/>
            <person name="Berlin A."/>
            <person name="Brown A."/>
            <person name="Chapman S.B."/>
            <person name="Chen Z."/>
            <person name="Dunbar C."/>
            <person name="Freedman E."/>
            <person name="Gearin G."/>
            <person name="Gellesch M."/>
            <person name="Goldberg J."/>
            <person name="Griggs A."/>
            <person name="Gujja S."/>
            <person name="Heiman D."/>
            <person name="Howarth C."/>
            <person name="Larson L."/>
            <person name="Lui A."/>
            <person name="MacDonald P.J.P."/>
            <person name="Mehta T."/>
            <person name="Montmayeur A."/>
            <person name="Murphy C."/>
            <person name="Neiman D."/>
            <person name="Pearson M."/>
            <person name="Priest M."/>
            <person name="Roberts A."/>
            <person name="Saif S."/>
            <person name="Shea T."/>
            <person name="Shenoy N."/>
            <person name="Sisk P."/>
            <person name="Stolte C."/>
            <person name="Sykes S."/>
            <person name="Yandava C."/>
            <person name="Wortman J."/>
            <person name="Nusbaum C."/>
            <person name="Birren B."/>
        </authorList>
    </citation>
    <scope>NUCLEOTIDE SEQUENCE</scope>
    <source>
        <strain evidence="2">ATCC 64411</strain>
    </source>
</reference>
<feature type="region of interest" description="Disordered" evidence="1">
    <location>
        <begin position="152"/>
        <end position="184"/>
    </location>
</feature>
<gene>
    <name evidence="2" type="ORF">MAPG_10226</name>
</gene>
<reference evidence="4" key="1">
    <citation type="submission" date="2010-05" db="EMBL/GenBank/DDBJ databases">
        <title>The genome sequence of Magnaporthe poae strain ATCC 64411.</title>
        <authorList>
            <person name="Ma L.-J."/>
            <person name="Dead R."/>
            <person name="Young S."/>
            <person name="Zeng Q."/>
            <person name="Koehrsen M."/>
            <person name="Alvarado L."/>
            <person name="Berlin A."/>
            <person name="Chapman S.B."/>
            <person name="Chen Z."/>
            <person name="Freedman E."/>
            <person name="Gellesch M."/>
            <person name="Goldberg J."/>
            <person name="Griggs A."/>
            <person name="Gujja S."/>
            <person name="Heilman E.R."/>
            <person name="Heiman D."/>
            <person name="Hepburn T."/>
            <person name="Howarth C."/>
            <person name="Jen D."/>
            <person name="Larson L."/>
            <person name="Mehta T."/>
            <person name="Neiman D."/>
            <person name="Pearson M."/>
            <person name="Roberts A."/>
            <person name="Saif S."/>
            <person name="Shea T."/>
            <person name="Shenoy N."/>
            <person name="Sisk P."/>
            <person name="Stolte C."/>
            <person name="Sykes S."/>
            <person name="Walk T."/>
            <person name="White J."/>
            <person name="Yandava C."/>
            <person name="Haas B."/>
            <person name="Nusbaum C."/>
            <person name="Birren B."/>
        </authorList>
    </citation>
    <scope>NUCLEOTIDE SEQUENCE [LARGE SCALE GENOMIC DNA]</scope>
    <source>
        <strain evidence="4">ATCC 64411 / 73-15</strain>
    </source>
</reference>
<reference evidence="3" key="5">
    <citation type="submission" date="2015-06" db="UniProtKB">
        <authorList>
            <consortium name="EnsemblFungi"/>
        </authorList>
    </citation>
    <scope>IDENTIFICATION</scope>
    <source>
        <strain evidence="3">ATCC 64411</strain>
    </source>
</reference>
<feature type="compositionally biased region" description="Basic and acidic residues" evidence="1">
    <location>
        <begin position="16"/>
        <end position="30"/>
    </location>
</feature>
<reference evidence="2" key="2">
    <citation type="submission" date="2010-05" db="EMBL/GenBank/DDBJ databases">
        <title>The Genome Sequence of Magnaporthe poae strain ATCC 64411.</title>
        <authorList>
            <consortium name="The Broad Institute Genome Sequencing Platform"/>
            <consortium name="Broad Institute Genome Sequencing Center for Infectious Disease"/>
            <person name="Ma L.-J."/>
            <person name="Dead R."/>
            <person name="Young S."/>
            <person name="Zeng Q."/>
            <person name="Koehrsen M."/>
            <person name="Alvarado L."/>
            <person name="Berlin A."/>
            <person name="Chapman S.B."/>
            <person name="Chen Z."/>
            <person name="Freedman E."/>
            <person name="Gellesch M."/>
            <person name="Goldberg J."/>
            <person name="Griggs A."/>
            <person name="Gujja S."/>
            <person name="Heilman E.R."/>
            <person name="Heiman D."/>
            <person name="Hepburn T."/>
            <person name="Howarth C."/>
            <person name="Jen D."/>
            <person name="Larson L."/>
            <person name="Mehta T."/>
            <person name="Neiman D."/>
            <person name="Pearson M."/>
            <person name="Roberts A."/>
            <person name="Saif S."/>
            <person name="Shea T."/>
            <person name="Shenoy N."/>
            <person name="Sisk P."/>
            <person name="Stolte C."/>
            <person name="Sykes S."/>
            <person name="Walk T."/>
            <person name="White J."/>
            <person name="Yandava C."/>
            <person name="Haas B."/>
            <person name="Nusbaum C."/>
            <person name="Birren B."/>
        </authorList>
    </citation>
    <scope>NUCLEOTIDE SEQUENCE</scope>
    <source>
        <strain evidence="2">ATCC 64411</strain>
    </source>
</reference>
<dbReference type="Proteomes" id="UP000011715">
    <property type="component" value="Unassembled WGS sequence"/>
</dbReference>
<dbReference type="AlphaFoldDB" id="A0A0C4EC12"/>
<organism evidence="3 4">
    <name type="scientific">Magnaporthiopsis poae (strain ATCC 64411 / 73-15)</name>
    <name type="common">Kentucky bluegrass fungus</name>
    <name type="synonym">Magnaporthe poae</name>
    <dbReference type="NCBI Taxonomy" id="644358"/>
    <lineage>
        <taxon>Eukaryota</taxon>
        <taxon>Fungi</taxon>
        <taxon>Dikarya</taxon>
        <taxon>Ascomycota</taxon>
        <taxon>Pezizomycotina</taxon>
        <taxon>Sordariomycetes</taxon>
        <taxon>Sordariomycetidae</taxon>
        <taxon>Magnaporthales</taxon>
        <taxon>Magnaporthaceae</taxon>
        <taxon>Magnaporthiopsis</taxon>
    </lineage>
</organism>
<dbReference type="eggNOG" id="ENOG502S5P0">
    <property type="taxonomic scope" value="Eukaryota"/>
</dbReference>
<feature type="region of interest" description="Disordered" evidence="1">
    <location>
        <begin position="1"/>
        <end position="38"/>
    </location>
</feature>
<evidence type="ECO:0000313" key="2">
    <source>
        <dbReference type="EMBL" id="KLU91709.1"/>
    </source>
</evidence>
<sequence length="469" mass="51037">MPKRYPDASSAMASDKVQRKTERSHEENQERAYIAASRRADRSLEARVQSARMASEIHRRRTGKGFRISEEIVMKEEMYEEEEDDLPRYRTLAALSQQLQTTADFHERLSQFGTTDIGVGKLARMREIERQFEESFPQHAAHLSQTSFLGQVGSRQSVQPHQQQRQNQHQQQQESPNRGYSHSPMLDYASQYARERAQSISQPPVGVDMATRRHTIATGAISRHNLHHHLQISGLGDDTGSSSLSPPALTPGAIGSSGSSSSGGNGIETPATTQYQPNFTTATSFASIPATTSMDGLRGALVSAGPSGTLYLHQPHSTASFNSSEAEGEGVDHFLGQGWNGESVFYREPDMYPRDMDLETRDAYGGCFEQRPSPSAGSVGMPHSLKALPSHHQAPLAVSSAAEDYFGRAATVTAGPTLPRLEGMTGQHSAVVTPGTEGINAFFDMEQYSQSAAAAAAATAAAWDKRSQI</sequence>
<feature type="compositionally biased region" description="Low complexity" evidence="1">
    <location>
        <begin position="233"/>
        <end position="245"/>
    </location>
</feature>
<dbReference type="VEuPathDB" id="FungiDB:MAPG_10226"/>